<comment type="caution">
    <text evidence="1">The sequence shown here is derived from an EMBL/GenBank/DDBJ whole genome shotgun (WGS) entry which is preliminary data.</text>
</comment>
<organism evidence="1 2">
    <name type="scientific">Streptomyces odorifer</name>
    <dbReference type="NCBI Taxonomy" id="53450"/>
    <lineage>
        <taxon>Bacteria</taxon>
        <taxon>Bacillati</taxon>
        <taxon>Actinomycetota</taxon>
        <taxon>Actinomycetes</taxon>
        <taxon>Kitasatosporales</taxon>
        <taxon>Streptomycetaceae</taxon>
        <taxon>Streptomyces</taxon>
        <taxon>Streptomyces albidoflavus group</taxon>
    </lineage>
</organism>
<name>A0A7Y6F2G4_9ACTN</name>
<dbReference type="RefSeq" id="WP_175457152.1">
    <property type="nucleotide sequence ID" value="NZ_JAANNT010000020.1"/>
</dbReference>
<proteinExistence type="predicted"/>
<keyword evidence="2" id="KW-1185">Reference proteome</keyword>
<dbReference type="AlphaFoldDB" id="A0A7Y6F2G4"/>
<dbReference type="Proteomes" id="UP000540128">
    <property type="component" value="Unassembled WGS sequence"/>
</dbReference>
<gene>
    <name evidence="1" type="ORF">G6W59_21680</name>
</gene>
<evidence type="ECO:0000313" key="2">
    <source>
        <dbReference type="Proteomes" id="UP000540128"/>
    </source>
</evidence>
<reference evidence="1 2" key="1">
    <citation type="submission" date="2020-03" db="EMBL/GenBank/DDBJ databases">
        <title>Complete genome sequence of sixteen Streptomyces strains facilitates identification of candidate genes involved in plant growth-promotion in grain legumes and cereals.</title>
        <authorList>
            <person name="Gopalakrishnan S."/>
            <person name="Thakur V."/>
            <person name="Saxena R."/>
            <person name="Vadlamudi S."/>
            <person name="Purohit S."/>
            <person name="Kumar V."/>
            <person name="Rathore A."/>
            <person name="Chitikineni A."/>
            <person name="Varshney R.K."/>
        </authorList>
    </citation>
    <scope>NUCLEOTIDE SEQUENCE [LARGE SCALE GENOMIC DNA]</scope>
    <source>
        <strain evidence="1 2">KAI-180</strain>
    </source>
</reference>
<protein>
    <submittedName>
        <fullName evidence="1">Uncharacterized protein</fullName>
    </submittedName>
</protein>
<sequence>MNLDDIDPASGLSYSRSAYEAVRASWVDLVAQHGASETYTLPKLQAARSLREQKRPRFTLGDDWIVAAFEAHRAFVASGGLPCAVRTCAVHYPTRITAGPV</sequence>
<accession>A0A7Y6F2G4</accession>
<evidence type="ECO:0000313" key="1">
    <source>
        <dbReference type="EMBL" id="NUV30885.1"/>
    </source>
</evidence>
<dbReference type="EMBL" id="JAANNT010000020">
    <property type="protein sequence ID" value="NUV30885.1"/>
    <property type="molecule type" value="Genomic_DNA"/>
</dbReference>